<organism evidence="2 3">
    <name type="scientific">Streptomyces meridianus</name>
    <dbReference type="NCBI Taxonomy" id="2938945"/>
    <lineage>
        <taxon>Bacteria</taxon>
        <taxon>Bacillati</taxon>
        <taxon>Actinomycetota</taxon>
        <taxon>Actinomycetes</taxon>
        <taxon>Kitasatosporales</taxon>
        <taxon>Streptomycetaceae</taxon>
        <taxon>Streptomyces</taxon>
    </lineage>
</organism>
<feature type="region of interest" description="Disordered" evidence="1">
    <location>
        <begin position="80"/>
        <end position="107"/>
    </location>
</feature>
<dbReference type="RefSeq" id="WP_251407738.1">
    <property type="nucleotide sequence ID" value="NZ_JAMQGM010000001.1"/>
</dbReference>
<dbReference type="EMBL" id="JAMQGM010000001">
    <property type="protein sequence ID" value="MCM2575897.1"/>
    <property type="molecule type" value="Genomic_DNA"/>
</dbReference>
<protein>
    <submittedName>
        <fullName evidence="2">Uncharacterized protein</fullName>
    </submittedName>
</protein>
<evidence type="ECO:0000313" key="2">
    <source>
        <dbReference type="EMBL" id="MCM2575897.1"/>
    </source>
</evidence>
<dbReference type="Proteomes" id="UP001167160">
    <property type="component" value="Unassembled WGS sequence"/>
</dbReference>
<gene>
    <name evidence="2" type="ORF">M1E25_00760</name>
</gene>
<proteinExistence type="predicted"/>
<comment type="caution">
    <text evidence="2">The sequence shown here is derived from an EMBL/GenBank/DDBJ whole genome shotgun (WGS) entry which is preliminary data.</text>
</comment>
<accession>A0ABT0X2K4</accession>
<evidence type="ECO:0000313" key="3">
    <source>
        <dbReference type="Proteomes" id="UP001167160"/>
    </source>
</evidence>
<sequence>MEVGVDTSIGSRDLVTVPARQGLEAVDILLRGRCAVTPAAAGGGLGPVLHDGTCATLGFIVPPGTAEGWDLPGSNCIRTLGRGRRSGGSAEEPPVNGTGWLVAPGEAEPVTDPTALRAALGEAARLIEAADGCR</sequence>
<evidence type="ECO:0000256" key="1">
    <source>
        <dbReference type="SAM" id="MobiDB-lite"/>
    </source>
</evidence>
<keyword evidence="3" id="KW-1185">Reference proteome</keyword>
<name>A0ABT0X2K4_9ACTN</name>
<reference evidence="2" key="1">
    <citation type="journal article" date="2023" name="Int. J. Syst. Evol. Microbiol.">
        <title>Streptomyces meridianus sp. nov. isolated from brackish water of the Tagus estuary in Alcochete, Portugal.</title>
        <authorList>
            <person name="Santos J.D.N."/>
            <person name="Klimek D."/>
            <person name="Calusinska M."/>
            <person name="Lobo Da Cunha A."/>
            <person name="Catita J."/>
            <person name="Goncalves H."/>
            <person name="Gonzalez I."/>
            <person name="Reyes F."/>
            <person name="Lage O.M."/>
        </authorList>
    </citation>
    <scope>NUCLEOTIDE SEQUENCE</scope>
    <source>
        <strain evidence="2">MTZ3.1</strain>
    </source>
</reference>